<keyword evidence="4 7" id="KW-1133">Transmembrane helix</keyword>
<name>A0A1C0ZVB5_9BACL</name>
<dbReference type="SUPFAM" id="SSF103481">
    <property type="entry name" value="Multidrug resistance efflux transporter EmrE"/>
    <property type="match status" value="1"/>
</dbReference>
<dbReference type="InterPro" id="IPR037185">
    <property type="entry name" value="EmrE-like"/>
</dbReference>
<evidence type="ECO:0000256" key="6">
    <source>
        <dbReference type="RuleBase" id="RU003942"/>
    </source>
</evidence>
<accession>A0A1C0ZVB5</accession>
<dbReference type="InterPro" id="IPR000390">
    <property type="entry name" value="Small_drug/metabolite_transptr"/>
</dbReference>
<keyword evidence="3 6" id="KW-0812">Transmembrane</keyword>
<dbReference type="InterPro" id="IPR045324">
    <property type="entry name" value="Small_multidrug_res"/>
</dbReference>
<dbReference type="STRING" id="512399.A8709_29810"/>
<keyword evidence="2" id="KW-1003">Cell membrane</keyword>
<evidence type="ECO:0008006" key="10">
    <source>
        <dbReference type="Google" id="ProtNLM"/>
    </source>
</evidence>
<feature type="transmembrane region" description="Helical" evidence="7">
    <location>
        <begin position="100"/>
        <end position="117"/>
    </location>
</feature>
<dbReference type="Gene3D" id="1.10.3730.20">
    <property type="match status" value="1"/>
</dbReference>
<comment type="caution">
    <text evidence="8">The sequence shown here is derived from an EMBL/GenBank/DDBJ whole genome shotgun (WGS) entry which is preliminary data.</text>
</comment>
<reference evidence="9" key="1">
    <citation type="submission" date="2016-05" db="EMBL/GenBank/DDBJ databases">
        <title>Paenibacillus oryzae. sp. nov., isolated from the rice root.</title>
        <authorList>
            <person name="Zhang J."/>
            <person name="Zhang X."/>
        </authorList>
    </citation>
    <scope>NUCLEOTIDE SEQUENCE [LARGE SCALE GENOMIC DNA]</scope>
    <source>
        <strain evidence="9">KCTC13222</strain>
    </source>
</reference>
<feature type="transmembrane region" description="Helical" evidence="7">
    <location>
        <begin position="41"/>
        <end position="63"/>
    </location>
</feature>
<dbReference type="AlphaFoldDB" id="A0A1C0ZVB5"/>
<evidence type="ECO:0000256" key="7">
    <source>
        <dbReference type="SAM" id="Phobius"/>
    </source>
</evidence>
<evidence type="ECO:0000256" key="4">
    <source>
        <dbReference type="ARBA" id="ARBA00022989"/>
    </source>
</evidence>
<proteinExistence type="inferred from homology"/>
<dbReference type="Proteomes" id="UP000093309">
    <property type="component" value="Unassembled WGS sequence"/>
</dbReference>
<dbReference type="GO" id="GO:0022857">
    <property type="term" value="F:transmembrane transporter activity"/>
    <property type="evidence" value="ECO:0007669"/>
    <property type="project" value="InterPro"/>
</dbReference>
<dbReference type="PANTHER" id="PTHR30561:SF9">
    <property type="entry name" value="4-AMINO-4-DEOXY-L-ARABINOSE-PHOSPHOUNDECAPRENOL FLIPPASE SUBUNIT ARNF-RELATED"/>
    <property type="match status" value="1"/>
</dbReference>
<evidence type="ECO:0000256" key="5">
    <source>
        <dbReference type="ARBA" id="ARBA00023136"/>
    </source>
</evidence>
<evidence type="ECO:0000256" key="1">
    <source>
        <dbReference type="ARBA" id="ARBA00004651"/>
    </source>
</evidence>
<keyword evidence="5 7" id="KW-0472">Membrane</keyword>
<dbReference type="OrthoDB" id="9156836at2"/>
<sequence length="119" mass="12868">MQAYIFVSSSIVLGAIGQVLMKLGATKLNTTASTTLFTKLLMMFTQPFIIEGLVCYGLSAIFWIFGLTRLPLSQAYPMVAIGYILVFILAVLIFKETVSLAKISGLMIIVVGVIVLAKS</sequence>
<evidence type="ECO:0000313" key="9">
    <source>
        <dbReference type="Proteomes" id="UP000093309"/>
    </source>
</evidence>
<evidence type="ECO:0000256" key="3">
    <source>
        <dbReference type="ARBA" id="ARBA00022692"/>
    </source>
</evidence>
<organism evidence="8 9">
    <name type="scientific">Paenibacillus pectinilyticus</name>
    <dbReference type="NCBI Taxonomy" id="512399"/>
    <lineage>
        <taxon>Bacteria</taxon>
        <taxon>Bacillati</taxon>
        <taxon>Bacillota</taxon>
        <taxon>Bacilli</taxon>
        <taxon>Bacillales</taxon>
        <taxon>Paenibacillaceae</taxon>
        <taxon>Paenibacillus</taxon>
    </lineage>
</organism>
<comment type="similarity">
    <text evidence="6">Belongs to the drug/metabolite transporter (DMT) superfamily. Small multidrug resistance (SMR) (TC 2.A.7.1) family.</text>
</comment>
<evidence type="ECO:0000256" key="2">
    <source>
        <dbReference type="ARBA" id="ARBA00022475"/>
    </source>
</evidence>
<keyword evidence="9" id="KW-1185">Reference proteome</keyword>
<gene>
    <name evidence="8" type="ORF">A8709_29810</name>
</gene>
<dbReference type="Pfam" id="PF00893">
    <property type="entry name" value="Multi_Drug_Res"/>
    <property type="match status" value="1"/>
</dbReference>
<dbReference type="GO" id="GO:0005886">
    <property type="term" value="C:plasma membrane"/>
    <property type="evidence" value="ECO:0007669"/>
    <property type="project" value="UniProtKB-SubCell"/>
</dbReference>
<evidence type="ECO:0000313" key="8">
    <source>
        <dbReference type="EMBL" id="OCT12052.1"/>
    </source>
</evidence>
<dbReference type="RefSeq" id="WP_065855982.1">
    <property type="nucleotide sequence ID" value="NZ_LYPC01000027.1"/>
</dbReference>
<protein>
    <recommendedName>
        <fullName evidence="10">EamA domain-containing protein</fullName>
    </recommendedName>
</protein>
<feature type="transmembrane region" description="Helical" evidence="7">
    <location>
        <begin position="75"/>
        <end position="94"/>
    </location>
</feature>
<dbReference type="EMBL" id="LYPC01000027">
    <property type="protein sequence ID" value="OCT12052.1"/>
    <property type="molecule type" value="Genomic_DNA"/>
</dbReference>
<dbReference type="PANTHER" id="PTHR30561">
    <property type="entry name" value="SMR FAMILY PROTON-DEPENDENT DRUG EFFLUX TRANSPORTER SUGE"/>
    <property type="match status" value="1"/>
</dbReference>
<comment type="subcellular location">
    <subcellularLocation>
        <location evidence="1 6">Cell membrane</location>
        <topology evidence="1 6">Multi-pass membrane protein</topology>
    </subcellularLocation>
</comment>